<dbReference type="PANTHER" id="PTHR30576:SF0">
    <property type="entry name" value="UNDECAPRENYL-PHOSPHATE N-ACETYLGALACTOSAMINYL 1-PHOSPHATE TRANSFERASE-RELATED"/>
    <property type="match status" value="1"/>
</dbReference>
<keyword evidence="4" id="KW-0808">Transferase</keyword>
<evidence type="ECO:0000259" key="3">
    <source>
        <dbReference type="Pfam" id="PF02397"/>
    </source>
</evidence>
<dbReference type="Proteomes" id="UP000632377">
    <property type="component" value="Unassembled WGS sequence"/>
</dbReference>
<feature type="domain" description="Bacterial sugar transferase" evidence="3">
    <location>
        <begin position="31"/>
        <end position="210"/>
    </location>
</feature>
<gene>
    <name evidence="4" type="ORF">JK636_11335</name>
</gene>
<comment type="caution">
    <text evidence="4">The sequence shown here is derived from an EMBL/GenBank/DDBJ whole genome shotgun (WGS) entry which is preliminary data.</text>
</comment>
<evidence type="ECO:0000313" key="5">
    <source>
        <dbReference type="Proteomes" id="UP000632377"/>
    </source>
</evidence>
<keyword evidence="2" id="KW-0812">Transmembrane</keyword>
<dbReference type="Pfam" id="PF02397">
    <property type="entry name" value="Bac_transf"/>
    <property type="match status" value="1"/>
</dbReference>
<organism evidence="4 5">
    <name type="scientific">Clostridium rhizosphaerae</name>
    <dbReference type="NCBI Taxonomy" id="2803861"/>
    <lineage>
        <taxon>Bacteria</taxon>
        <taxon>Bacillati</taxon>
        <taxon>Bacillota</taxon>
        <taxon>Clostridia</taxon>
        <taxon>Eubacteriales</taxon>
        <taxon>Clostridiaceae</taxon>
        <taxon>Clostridium</taxon>
    </lineage>
</organism>
<reference evidence="4 5" key="1">
    <citation type="submission" date="2021-01" db="EMBL/GenBank/DDBJ databases">
        <title>Genome public.</title>
        <authorList>
            <person name="Liu C."/>
            <person name="Sun Q."/>
        </authorList>
    </citation>
    <scope>NUCLEOTIDE SEQUENCE [LARGE SCALE GENOMIC DNA]</scope>
    <source>
        <strain evidence="4 5">YIM B02515</strain>
    </source>
</reference>
<keyword evidence="2" id="KW-1133">Transmembrane helix</keyword>
<dbReference type="InterPro" id="IPR003362">
    <property type="entry name" value="Bact_transf"/>
</dbReference>
<feature type="transmembrane region" description="Helical" evidence="2">
    <location>
        <begin position="36"/>
        <end position="59"/>
    </location>
</feature>
<keyword evidence="5" id="KW-1185">Reference proteome</keyword>
<dbReference type="PANTHER" id="PTHR30576">
    <property type="entry name" value="COLANIC BIOSYNTHESIS UDP-GLUCOSE LIPID CARRIER TRANSFERASE"/>
    <property type="match status" value="1"/>
</dbReference>
<accession>A0ABS1TAH3</accession>
<keyword evidence="2" id="KW-0472">Membrane</keyword>
<sequence>MQNAEQIIEEIDYNYFNNANKKDKMIYEVTKRIFDIVFSLFAAIFALPIVILTCILVCIESKGSPIYSQERLGKNGTKFKIYKVRSMYIDAEKEGARWAAKNDNRVTRVGRFIRNTRIDELPQFYNVIKGDMSIIGPRPERPIFTYQFEKETPGFMRRLLVKPGLTGLAQVNGGYDIDHKEKLKLDMEYIKKRGFLLDLKIIFKTFFIVFSGEGAR</sequence>
<dbReference type="GO" id="GO:0016740">
    <property type="term" value="F:transferase activity"/>
    <property type="evidence" value="ECO:0007669"/>
    <property type="project" value="UniProtKB-KW"/>
</dbReference>
<evidence type="ECO:0000256" key="2">
    <source>
        <dbReference type="SAM" id="Phobius"/>
    </source>
</evidence>
<evidence type="ECO:0000256" key="1">
    <source>
        <dbReference type="ARBA" id="ARBA00006464"/>
    </source>
</evidence>
<name>A0ABS1TAH3_9CLOT</name>
<proteinExistence type="inferred from homology"/>
<evidence type="ECO:0000313" key="4">
    <source>
        <dbReference type="EMBL" id="MBL4936354.1"/>
    </source>
</evidence>
<protein>
    <submittedName>
        <fullName evidence="4">Sugar transferase</fullName>
    </submittedName>
</protein>
<dbReference type="EMBL" id="JAESWC010000004">
    <property type="protein sequence ID" value="MBL4936354.1"/>
    <property type="molecule type" value="Genomic_DNA"/>
</dbReference>
<dbReference type="RefSeq" id="WP_202749104.1">
    <property type="nucleotide sequence ID" value="NZ_JAESWC010000004.1"/>
</dbReference>
<comment type="similarity">
    <text evidence="1">Belongs to the bacterial sugar transferase family.</text>
</comment>